<keyword evidence="1" id="KW-0472">Membrane</keyword>
<accession>A0A934VQY7</accession>
<keyword evidence="3" id="KW-1185">Reference proteome</keyword>
<evidence type="ECO:0000313" key="3">
    <source>
        <dbReference type="Proteomes" id="UP000603141"/>
    </source>
</evidence>
<feature type="transmembrane region" description="Helical" evidence="1">
    <location>
        <begin position="16"/>
        <end position="37"/>
    </location>
</feature>
<keyword evidence="1" id="KW-0812">Transmembrane</keyword>
<proteinExistence type="predicted"/>
<feature type="transmembrane region" description="Helical" evidence="1">
    <location>
        <begin position="230"/>
        <end position="249"/>
    </location>
</feature>
<feature type="transmembrane region" description="Helical" evidence="1">
    <location>
        <begin position="164"/>
        <end position="184"/>
    </location>
</feature>
<feature type="transmembrane region" description="Helical" evidence="1">
    <location>
        <begin position="98"/>
        <end position="117"/>
    </location>
</feature>
<sequence>MPLFRLTFATIFQRKAWVICVLAVIGLPFVLPVISSASENFTLIKPARIQAAWATLWICTLLWGLFTAAKQGEANAKTGMGEYFFTTGISNGKQLFQIWLAVFAFIAPLAICTAGISQFAATPGATAEKSMWWTLNFQYLTLFLLVVGPLLALAIGLASRFGGIVGFAGSLGIALYGLYGVGYLDNLLKIESHPMLQSIWLISPQYRFADLTQRLYFKDGALPAAAFRDMVFYFVGILAIYCGVSRFCFRAKLST</sequence>
<evidence type="ECO:0000256" key="1">
    <source>
        <dbReference type="SAM" id="Phobius"/>
    </source>
</evidence>
<name>A0A934VQY7_9BACT</name>
<feature type="transmembrane region" description="Helical" evidence="1">
    <location>
        <begin position="137"/>
        <end position="157"/>
    </location>
</feature>
<dbReference type="AlphaFoldDB" id="A0A934VQY7"/>
<comment type="caution">
    <text evidence="2">The sequence shown here is derived from an EMBL/GenBank/DDBJ whole genome shotgun (WGS) entry which is preliminary data.</text>
</comment>
<evidence type="ECO:0000313" key="2">
    <source>
        <dbReference type="EMBL" id="MBK1882606.1"/>
    </source>
</evidence>
<organism evidence="2 3">
    <name type="scientific">Luteolibacter pohnpeiensis</name>
    <dbReference type="NCBI Taxonomy" id="454153"/>
    <lineage>
        <taxon>Bacteria</taxon>
        <taxon>Pseudomonadati</taxon>
        <taxon>Verrucomicrobiota</taxon>
        <taxon>Verrucomicrobiia</taxon>
        <taxon>Verrucomicrobiales</taxon>
        <taxon>Verrucomicrobiaceae</taxon>
        <taxon>Luteolibacter</taxon>
    </lineage>
</organism>
<dbReference type="RefSeq" id="WP_200269907.1">
    <property type="nucleotide sequence ID" value="NZ_JAENIJ010000012.1"/>
</dbReference>
<gene>
    <name evidence="2" type="ORF">JIN85_09275</name>
</gene>
<reference evidence="2" key="1">
    <citation type="submission" date="2021-01" db="EMBL/GenBank/DDBJ databases">
        <title>Modified the classification status of verrucomicrobia.</title>
        <authorList>
            <person name="Feng X."/>
        </authorList>
    </citation>
    <scope>NUCLEOTIDE SEQUENCE</scope>
    <source>
        <strain evidence="2">KCTC 22041</strain>
    </source>
</reference>
<keyword evidence="1" id="KW-1133">Transmembrane helix</keyword>
<dbReference type="EMBL" id="JAENIJ010000012">
    <property type="protein sequence ID" value="MBK1882606.1"/>
    <property type="molecule type" value="Genomic_DNA"/>
</dbReference>
<feature type="transmembrane region" description="Helical" evidence="1">
    <location>
        <begin position="49"/>
        <end position="69"/>
    </location>
</feature>
<dbReference type="Proteomes" id="UP000603141">
    <property type="component" value="Unassembled WGS sequence"/>
</dbReference>
<protein>
    <submittedName>
        <fullName evidence="2">Uncharacterized protein</fullName>
    </submittedName>
</protein>